<protein>
    <recommendedName>
        <fullName evidence="3">Protein kinase domain-containing protein</fullName>
    </recommendedName>
</protein>
<evidence type="ECO:0000313" key="1">
    <source>
        <dbReference type="EMBL" id="KAF9629138.1"/>
    </source>
</evidence>
<proteinExistence type="predicted"/>
<organism evidence="1 2">
    <name type="scientific">Lasiodiplodia theobromae</name>
    <dbReference type="NCBI Taxonomy" id="45133"/>
    <lineage>
        <taxon>Eukaryota</taxon>
        <taxon>Fungi</taxon>
        <taxon>Dikarya</taxon>
        <taxon>Ascomycota</taxon>
        <taxon>Pezizomycotina</taxon>
        <taxon>Dothideomycetes</taxon>
        <taxon>Dothideomycetes incertae sedis</taxon>
        <taxon>Botryosphaeriales</taxon>
        <taxon>Botryosphaeriaceae</taxon>
        <taxon>Lasiodiplodia</taxon>
    </lineage>
</organism>
<dbReference type="EMBL" id="MDYX01000024">
    <property type="protein sequence ID" value="KAF9629138.1"/>
    <property type="molecule type" value="Genomic_DNA"/>
</dbReference>
<comment type="caution">
    <text evidence="1">The sequence shown here is derived from an EMBL/GenBank/DDBJ whole genome shotgun (WGS) entry which is preliminary data.</text>
</comment>
<accession>A0A8H7M9X9</accession>
<reference evidence="1" key="1">
    <citation type="submission" date="2016-08" db="EMBL/GenBank/DDBJ databases">
        <authorList>
            <person name="Yan J."/>
        </authorList>
    </citation>
    <scope>NUCLEOTIDE SEQUENCE</scope>
    <source>
        <strain evidence="1">CSS-01s</strain>
    </source>
</reference>
<reference evidence="1" key="2">
    <citation type="journal article" date="2018" name="DNA Res.">
        <title>Comparative genome and transcriptome analyses reveal adaptations to opportunistic infections in woody plant degrading pathogens of Botryosphaeriaceae.</title>
        <authorList>
            <person name="Yan J.Y."/>
            <person name="Zhao W.S."/>
            <person name="Chen Z."/>
            <person name="Xing Q.K."/>
            <person name="Zhang W."/>
            <person name="Chethana K.W.T."/>
            <person name="Xue M.F."/>
            <person name="Xu J.P."/>
            <person name="Phillips A.J.L."/>
            <person name="Wang Y."/>
            <person name="Liu J.H."/>
            <person name="Liu M."/>
            <person name="Zhou Y."/>
            <person name="Jayawardena R.S."/>
            <person name="Manawasinghe I.S."/>
            <person name="Huang J.B."/>
            <person name="Qiao G.H."/>
            <person name="Fu C.Y."/>
            <person name="Guo F.F."/>
            <person name="Dissanayake A.J."/>
            <person name="Peng Y.L."/>
            <person name="Hyde K.D."/>
            <person name="Li X.H."/>
        </authorList>
    </citation>
    <scope>NUCLEOTIDE SEQUENCE</scope>
    <source>
        <strain evidence="1">CSS-01s</strain>
    </source>
</reference>
<sequence>MAPAIRIIAALGEGCFGVVFEAQIDGADSSTMNKKLLKTNVVPTIPSPWYHRFVVGSVASKVS</sequence>
<name>A0A8H7M9X9_9PEZI</name>
<evidence type="ECO:0008006" key="3">
    <source>
        <dbReference type="Google" id="ProtNLM"/>
    </source>
</evidence>
<evidence type="ECO:0000313" key="2">
    <source>
        <dbReference type="Proteomes" id="UP000627934"/>
    </source>
</evidence>
<gene>
    <name evidence="1" type="ORF">BFW01_g10341</name>
</gene>
<dbReference type="AlphaFoldDB" id="A0A8H7M9X9"/>
<dbReference type="Proteomes" id="UP000627934">
    <property type="component" value="Unassembled WGS sequence"/>
</dbReference>